<dbReference type="EMBL" id="LR796776">
    <property type="protein sequence ID" value="CAB4165306.1"/>
    <property type="molecule type" value="Genomic_DNA"/>
</dbReference>
<sequence>MVKKTTEHVSYHMENTDIELEVKVAMAHTMLALFDLGYTEIHLGGLIRIMGMSDTEAAKFDNSIVTLDSNFKKYVDDLSQQALVQLGIPDDATVH</sequence>
<gene>
    <name evidence="3" type="ORF">UFOVP1146_209</name>
    <name evidence="4" type="ORF">UFOVP1638_356</name>
    <name evidence="1" type="ORF">UFOVP812_122</name>
    <name evidence="2" type="ORF">UFOVP818_21</name>
</gene>
<evidence type="ECO:0000313" key="1">
    <source>
        <dbReference type="EMBL" id="CAB4163853.1"/>
    </source>
</evidence>
<dbReference type="EMBL" id="LR796758">
    <property type="protein sequence ID" value="CAB4163853.1"/>
    <property type="molecule type" value="Genomic_DNA"/>
</dbReference>
<reference evidence="3" key="1">
    <citation type="submission" date="2020-05" db="EMBL/GenBank/DDBJ databases">
        <authorList>
            <person name="Chiriac C."/>
            <person name="Salcher M."/>
            <person name="Ghai R."/>
            <person name="Kavagutti S V."/>
        </authorList>
    </citation>
    <scope>NUCLEOTIDE SEQUENCE</scope>
</reference>
<proteinExistence type="predicted"/>
<organism evidence="3">
    <name type="scientific">uncultured Caudovirales phage</name>
    <dbReference type="NCBI Taxonomy" id="2100421"/>
    <lineage>
        <taxon>Viruses</taxon>
        <taxon>Duplodnaviria</taxon>
        <taxon>Heunggongvirae</taxon>
        <taxon>Uroviricota</taxon>
        <taxon>Caudoviricetes</taxon>
        <taxon>Peduoviridae</taxon>
        <taxon>Maltschvirus</taxon>
        <taxon>Maltschvirus maltsch</taxon>
    </lineage>
</organism>
<evidence type="ECO:0000313" key="2">
    <source>
        <dbReference type="EMBL" id="CAB4165306.1"/>
    </source>
</evidence>
<dbReference type="EMBL" id="LR797502">
    <property type="protein sequence ID" value="CAB4221510.1"/>
    <property type="molecule type" value="Genomic_DNA"/>
</dbReference>
<evidence type="ECO:0000313" key="4">
    <source>
        <dbReference type="EMBL" id="CAB4221510.1"/>
    </source>
</evidence>
<accession>A0A6J5QQQ8</accession>
<name>A0A6J5QQQ8_9CAUD</name>
<dbReference type="EMBL" id="LR797099">
    <property type="protein sequence ID" value="CAB4186863.1"/>
    <property type="molecule type" value="Genomic_DNA"/>
</dbReference>
<evidence type="ECO:0000313" key="3">
    <source>
        <dbReference type="EMBL" id="CAB4186863.1"/>
    </source>
</evidence>
<protein>
    <submittedName>
        <fullName evidence="3">Uncharacterized protein</fullName>
    </submittedName>
</protein>